<dbReference type="PANTHER" id="PTHR45134">
    <property type="entry name" value="OS08G0543275 PROTEIN"/>
    <property type="match status" value="1"/>
</dbReference>
<sequence length="215" mass="24081">MQGHYWMPRERERERKSDYLHKTEEEAWPRSVCISDPGCGRPGAGTTPSSAGTRSHATAQACPAPHPPPVYTHTHTHTHAHTHACAHTHTRTHAHTHTRMHAHTHTRTHGHTGTQAHTHAYTGTRAHTHTMLLYINMIHKHKHAQCPTYSTCTKTQIDEQNVPRQTHYVHTHLAVLQVLHISGVVSISLTAPQDVEAVASHCVHEGSPIRKQVHL</sequence>
<dbReference type="AlphaFoldDB" id="A0AAV6FSC0"/>
<feature type="region of interest" description="Disordered" evidence="1">
    <location>
        <begin position="32"/>
        <end position="65"/>
    </location>
</feature>
<name>A0AAV6FSC0_9TELE</name>
<gene>
    <name evidence="2" type="ORF">AALO_G00271100</name>
</gene>
<feature type="compositionally biased region" description="Polar residues" evidence="1">
    <location>
        <begin position="46"/>
        <end position="55"/>
    </location>
</feature>
<dbReference type="PANTHER" id="PTHR45134:SF5">
    <property type="entry name" value="OS08G0543275 PROTEIN"/>
    <property type="match status" value="1"/>
</dbReference>
<protein>
    <submittedName>
        <fullName evidence="2">Uncharacterized protein</fullName>
    </submittedName>
</protein>
<keyword evidence="3" id="KW-1185">Reference proteome</keyword>
<accession>A0AAV6FSC0</accession>
<dbReference type="EMBL" id="JADWDJ010000021">
    <property type="protein sequence ID" value="KAG5264007.1"/>
    <property type="molecule type" value="Genomic_DNA"/>
</dbReference>
<evidence type="ECO:0000313" key="2">
    <source>
        <dbReference type="EMBL" id="KAG5264007.1"/>
    </source>
</evidence>
<proteinExistence type="predicted"/>
<organism evidence="2 3">
    <name type="scientific">Alosa alosa</name>
    <name type="common">allis shad</name>
    <dbReference type="NCBI Taxonomy" id="278164"/>
    <lineage>
        <taxon>Eukaryota</taxon>
        <taxon>Metazoa</taxon>
        <taxon>Chordata</taxon>
        <taxon>Craniata</taxon>
        <taxon>Vertebrata</taxon>
        <taxon>Euteleostomi</taxon>
        <taxon>Actinopterygii</taxon>
        <taxon>Neopterygii</taxon>
        <taxon>Teleostei</taxon>
        <taxon>Clupei</taxon>
        <taxon>Clupeiformes</taxon>
        <taxon>Clupeoidei</taxon>
        <taxon>Clupeidae</taxon>
        <taxon>Alosa</taxon>
    </lineage>
</organism>
<comment type="caution">
    <text evidence="2">The sequence shown here is derived from an EMBL/GenBank/DDBJ whole genome shotgun (WGS) entry which is preliminary data.</text>
</comment>
<evidence type="ECO:0000313" key="3">
    <source>
        <dbReference type="Proteomes" id="UP000823561"/>
    </source>
</evidence>
<evidence type="ECO:0000256" key="1">
    <source>
        <dbReference type="SAM" id="MobiDB-lite"/>
    </source>
</evidence>
<dbReference type="Proteomes" id="UP000823561">
    <property type="component" value="Chromosome 21"/>
</dbReference>
<reference evidence="2" key="1">
    <citation type="submission" date="2020-10" db="EMBL/GenBank/DDBJ databases">
        <title>Chromosome-scale genome assembly of the Allis shad, Alosa alosa.</title>
        <authorList>
            <person name="Margot Z."/>
            <person name="Christophe K."/>
            <person name="Cabau C."/>
            <person name="Louis A."/>
            <person name="Berthelot C."/>
            <person name="Parey E."/>
            <person name="Roest Crollius H."/>
            <person name="Montfort J."/>
            <person name="Robinson-Rechavi M."/>
            <person name="Bucao C."/>
            <person name="Bouchez O."/>
            <person name="Gislard M."/>
            <person name="Lluch J."/>
            <person name="Milhes M."/>
            <person name="Lampietro C."/>
            <person name="Lopez Roques C."/>
            <person name="Donnadieu C."/>
            <person name="Braasch I."/>
            <person name="Desvignes T."/>
            <person name="Postlethwait J."/>
            <person name="Bobe J."/>
            <person name="Guiguen Y."/>
        </authorList>
    </citation>
    <scope>NUCLEOTIDE SEQUENCE</scope>
    <source>
        <strain evidence="2">M-15738</strain>
        <tissue evidence="2">Blood</tissue>
    </source>
</reference>